<reference evidence="23" key="2">
    <citation type="submission" date="2025-09" db="UniProtKB">
        <authorList>
            <consortium name="Ensembl"/>
        </authorList>
    </citation>
    <scope>IDENTIFICATION</scope>
</reference>
<dbReference type="RefSeq" id="XP_024122580.1">
    <property type="nucleotide sequence ID" value="XM_024266812.2"/>
</dbReference>
<name>A0A3B3B9T4_ORYME</name>
<dbReference type="GO" id="GO:0035556">
    <property type="term" value="P:intracellular signal transduction"/>
    <property type="evidence" value="ECO:0007669"/>
    <property type="project" value="InterPro"/>
</dbReference>
<dbReference type="InterPro" id="IPR018297">
    <property type="entry name" value="A/G_cyclase_CS"/>
</dbReference>
<comment type="subcellular location">
    <subcellularLocation>
        <location evidence="3">Cell projection</location>
        <location evidence="3">Cilium</location>
    </subcellularLocation>
    <subcellularLocation>
        <location evidence="2">Endoplasmic reticulum membrane</location>
        <topology evidence="2">Single-pass type I membrane protein</topology>
    </subcellularLocation>
</comment>
<evidence type="ECO:0000256" key="16">
    <source>
        <dbReference type="ARBA" id="ARBA00023305"/>
    </source>
</evidence>
<keyword evidence="11 20" id="KW-0472">Membrane</keyword>
<evidence type="ECO:0000256" key="9">
    <source>
        <dbReference type="ARBA" id="ARBA00022989"/>
    </source>
</evidence>
<dbReference type="Pfam" id="PF00211">
    <property type="entry name" value="Guanylate_cyc"/>
    <property type="match status" value="1"/>
</dbReference>
<dbReference type="Pfam" id="PF01094">
    <property type="entry name" value="ANF_receptor"/>
    <property type="match status" value="1"/>
</dbReference>
<dbReference type="OMA" id="AYHPRWR"/>
<evidence type="ECO:0000256" key="13">
    <source>
        <dbReference type="ARBA" id="ARBA00023239"/>
    </source>
</evidence>
<dbReference type="GeneTree" id="ENSGT00940000164853"/>
<dbReference type="FunFam" id="1.10.510.10:FF:000404">
    <property type="entry name" value="Guanylate cyclase"/>
    <property type="match status" value="1"/>
</dbReference>
<keyword evidence="12" id="KW-1015">Disulfide bond</keyword>
<feature type="transmembrane region" description="Helical" evidence="20">
    <location>
        <begin position="699"/>
        <end position="716"/>
    </location>
</feature>
<dbReference type="CDD" id="cd14043">
    <property type="entry name" value="PK_GC-2D"/>
    <property type="match status" value="1"/>
</dbReference>
<evidence type="ECO:0000259" key="22">
    <source>
        <dbReference type="PROSITE" id="PS50125"/>
    </source>
</evidence>
<dbReference type="SUPFAM" id="SSF53822">
    <property type="entry name" value="Periplasmic binding protein-like I"/>
    <property type="match status" value="1"/>
</dbReference>
<feature type="domain" description="Protein kinase" evidence="21">
    <location>
        <begin position="585"/>
        <end position="918"/>
    </location>
</feature>
<dbReference type="Gene3D" id="3.30.70.1230">
    <property type="entry name" value="Nucleotide cyclase"/>
    <property type="match status" value="1"/>
</dbReference>
<dbReference type="PROSITE" id="PS50125">
    <property type="entry name" value="GUANYLATE_CYCLASE_2"/>
    <property type="match status" value="1"/>
</dbReference>
<dbReference type="GO" id="GO:0007601">
    <property type="term" value="P:visual perception"/>
    <property type="evidence" value="ECO:0007669"/>
    <property type="project" value="UniProtKB-KW"/>
</dbReference>
<keyword evidence="4" id="KW-0716">Sensory transduction</keyword>
<dbReference type="PaxDb" id="30732-ENSOMEP00000001793"/>
<comment type="catalytic activity">
    <reaction evidence="1 18">
        <text>GTP = 3',5'-cyclic GMP + diphosphate</text>
        <dbReference type="Rhea" id="RHEA:13665"/>
        <dbReference type="ChEBI" id="CHEBI:33019"/>
        <dbReference type="ChEBI" id="CHEBI:37565"/>
        <dbReference type="ChEBI" id="CHEBI:57746"/>
        <dbReference type="EC" id="4.6.1.2"/>
    </reaction>
</comment>
<dbReference type="PROSITE" id="PS00452">
    <property type="entry name" value="GUANYLATE_CYCLASE_1"/>
    <property type="match status" value="1"/>
</dbReference>
<dbReference type="InterPro" id="IPR011009">
    <property type="entry name" value="Kinase-like_dom_sf"/>
</dbReference>
<dbReference type="GO" id="GO:0005525">
    <property type="term" value="F:GTP binding"/>
    <property type="evidence" value="ECO:0007669"/>
    <property type="project" value="UniProtKB-KW"/>
</dbReference>
<dbReference type="FunFam" id="3.30.70.1230:FF:000013">
    <property type="entry name" value="Guanylate cyclase"/>
    <property type="match status" value="1"/>
</dbReference>
<dbReference type="GO" id="GO:0004016">
    <property type="term" value="F:adenylate cyclase activity"/>
    <property type="evidence" value="ECO:0007669"/>
    <property type="project" value="TreeGrafter"/>
</dbReference>
<dbReference type="FunFam" id="3.40.50.2300:FF:000631">
    <property type="entry name" value="Guanylate cyclase"/>
    <property type="match status" value="1"/>
</dbReference>
<dbReference type="KEGG" id="oml:112143066"/>
<dbReference type="GO" id="GO:0007168">
    <property type="term" value="P:receptor guanylyl cyclase signaling pathway"/>
    <property type="evidence" value="ECO:0007669"/>
    <property type="project" value="TreeGrafter"/>
</dbReference>
<keyword evidence="8" id="KW-0256">Endoplasmic reticulum</keyword>
<evidence type="ECO:0000256" key="1">
    <source>
        <dbReference type="ARBA" id="ARBA00001436"/>
    </source>
</evidence>
<dbReference type="GO" id="GO:0004672">
    <property type="term" value="F:protein kinase activity"/>
    <property type="evidence" value="ECO:0007669"/>
    <property type="project" value="InterPro"/>
</dbReference>
<keyword evidence="16" id="KW-0844">Vision</keyword>
<evidence type="ECO:0000256" key="8">
    <source>
        <dbReference type="ARBA" id="ARBA00022824"/>
    </source>
</evidence>
<evidence type="ECO:0000259" key="21">
    <source>
        <dbReference type="PROSITE" id="PS50011"/>
    </source>
</evidence>
<keyword evidence="15 18" id="KW-0141">cGMP biosynthesis</keyword>
<evidence type="ECO:0000313" key="24">
    <source>
        <dbReference type="Proteomes" id="UP000261560"/>
    </source>
</evidence>
<evidence type="ECO:0000256" key="5">
    <source>
        <dbReference type="ARBA" id="ARBA00022692"/>
    </source>
</evidence>
<evidence type="ECO:0000256" key="15">
    <source>
        <dbReference type="ARBA" id="ARBA00023293"/>
    </source>
</evidence>
<sequence>MLSSEQLWSKDLQSAKGGIPIKTDTDIIINSSGLLWLKRQDRCWRNMTNHRDSCRLHNLAYHPPWWHNTAKMKRNKDMRTSSSSEGCRQLKSSSSLLLASSLSKPQLPLTSMNLFRSWKEKLSLLFLFIISFFPCQVWATTFKVALVGPWTCDLLYSKALPDVAARLAISRINKNPYLNRGYWYDYALVNEDCKSTRALVRFSDLEGYGAAFLGPANPGYCSSAALYTKEWDVGILSWGCLKPYMKTMDMYPTFSRPLPLSSNVLFTVLRYFRWAHVAIISEDTDLWEATGHELASSLRALGLPVNPVVTMDTEKDGPRKALAKVREADRVRVIIMCMPSVLIGGQAQYQLLTTALAMRMIDRGYVFIPYDTLLYSLPYKEAFYYMLGNDTKLRKAFDGVLTITMESGERNFYEAFKDAQDSFELRSSTPAEQVSPFFGTIYNMMYYIAMAVEQARSDGGHWVTGRTLGNSEGGFEFEGFNQPLQAGRKGEGMQAGYVVLDYSGMGNSLYSTHFLHASHTDTLTGGLKYLGRSVHFAGSTPYTDSSCWFSPYFACSGGWDSTTAFFVFVLLIMFAGFGANIILRFKREGRVGFGFGGDGNGGPSKVVLTLDDLVFINTQISKRKLNDDSIVKSQMDLKTPHHSVSGRSYLASTPDSSNVAVYEGDWVWLKKCPAGSVSSVNSNTEMLFVKLRDMRHENLNLFLGLFFDSGIFGIVTEHCIRGSLEDLLANEEVRLDWMFKSSLLMDLIRGMKYLHHRNIIHGRLKSRNCVVDGRFVLKVTDYGFNEIMIAQELDEEEEKPEDMLWTSPELLRNSNLRRRGTFPGDVYSFSIIMQEVVSRSAPFCMLDMPPKEIISKVKEPPPLCRPVVSVEEAPLDIIQLMKQAWSEEPEKRPTFEEIFKQFKGNSKAKKTNIIDSMLRMLEQYSSNLEDLIRERTEELEVERQKTDNLVAQMLPRSVAQALKTGKPVEPEHFSEVTLYFSDIVGFSTISTLSEPIEVVDLLNDLYSLFDAIIPLHDVYKVETIGDAYMVASGVPTRNGNRHAAEMANMSLDILHCIGTFKARHMPDLKIRIRIGLHSGPVVAGVVGLTMPRYCLFGDTVNTTSRMESTGLPYRIHVNQSTVNLLNSLKLGYKIDVRGLTELKGKGIETTYWLVGKEDFKKSLPVPLDLQGGNNFGITLEEIPPDRRQKFLDRQKKA</sequence>
<dbReference type="CTD" id="3000"/>
<comment type="similarity">
    <text evidence="17">Belongs to the adenylyl cyclase class-4/guanylyl cyclase family.</text>
</comment>
<keyword evidence="24" id="KW-1185">Reference proteome</keyword>
<evidence type="ECO:0000256" key="7">
    <source>
        <dbReference type="ARBA" id="ARBA00022741"/>
    </source>
</evidence>
<keyword evidence="13 17" id="KW-0456">Lyase</keyword>
<dbReference type="AlphaFoldDB" id="A0A3B3B9T4"/>
<dbReference type="InterPro" id="IPR028082">
    <property type="entry name" value="Peripla_BP_I"/>
</dbReference>
<proteinExistence type="inferred from homology"/>
<evidence type="ECO:0000256" key="4">
    <source>
        <dbReference type="ARBA" id="ARBA00022606"/>
    </source>
</evidence>
<dbReference type="GeneID" id="112143066"/>
<dbReference type="STRING" id="30732.ENSOMEP00000001793"/>
<evidence type="ECO:0000256" key="6">
    <source>
        <dbReference type="ARBA" id="ARBA00022729"/>
    </source>
</evidence>
<dbReference type="Proteomes" id="UP000261560">
    <property type="component" value="Unplaced"/>
</dbReference>
<reference evidence="23" key="1">
    <citation type="submission" date="2025-08" db="UniProtKB">
        <authorList>
            <consortium name="Ensembl"/>
        </authorList>
    </citation>
    <scope>IDENTIFICATION</scope>
</reference>
<dbReference type="PROSITE" id="PS50011">
    <property type="entry name" value="PROTEIN_KINASE_DOM"/>
    <property type="match status" value="1"/>
</dbReference>
<dbReference type="InterPro" id="IPR001245">
    <property type="entry name" value="Ser-Thr/Tyr_kinase_cat_dom"/>
</dbReference>
<keyword evidence="14" id="KW-0966">Cell projection</keyword>
<dbReference type="Gene3D" id="3.40.50.2300">
    <property type="match status" value="2"/>
</dbReference>
<evidence type="ECO:0000256" key="2">
    <source>
        <dbReference type="ARBA" id="ARBA00004115"/>
    </source>
</evidence>
<evidence type="ECO:0000313" key="23">
    <source>
        <dbReference type="Ensembl" id="ENSOMEP00000001793.1"/>
    </source>
</evidence>
<keyword evidence="6" id="KW-0732">Signal</keyword>
<dbReference type="Pfam" id="PF07714">
    <property type="entry name" value="PK_Tyr_Ser-Thr"/>
    <property type="match status" value="1"/>
</dbReference>
<evidence type="ECO:0000256" key="14">
    <source>
        <dbReference type="ARBA" id="ARBA00023273"/>
    </source>
</evidence>
<evidence type="ECO:0000256" key="19">
    <source>
        <dbReference type="SAM" id="Coils"/>
    </source>
</evidence>
<feature type="domain" description="Guanylate cyclase" evidence="22">
    <location>
        <begin position="977"/>
        <end position="1107"/>
    </location>
</feature>
<evidence type="ECO:0000256" key="12">
    <source>
        <dbReference type="ARBA" id="ARBA00023157"/>
    </source>
</evidence>
<dbReference type="GO" id="GO:0005886">
    <property type="term" value="C:plasma membrane"/>
    <property type="evidence" value="ECO:0007669"/>
    <property type="project" value="TreeGrafter"/>
</dbReference>
<dbReference type="InterPro" id="IPR000719">
    <property type="entry name" value="Prot_kinase_dom"/>
</dbReference>
<accession>A0A3B3B9T4</accession>
<evidence type="ECO:0000256" key="20">
    <source>
        <dbReference type="SAM" id="Phobius"/>
    </source>
</evidence>
<keyword evidence="7" id="KW-0547">Nucleotide-binding</keyword>
<evidence type="ECO:0000256" key="11">
    <source>
        <dbReference type="ARBA" id="ARBA00023136"/>
    </source>
</evidence>
<dbReference type="GO" id="GO:0005789">
    <property type="term" value="C:endoplasmic reticulum membrane"/>
    <property type="evidence" value="ECO:0007669"/>
    <property type="project" value="UniProtKB-SubCell"/>
</dbReference>
<dbReference type="CDD" id="cd06371">
    <property type="entry name" value="PBP1_sensory_GC_DEF-like"/>
    <property type="match status" value="1"/>
</dbReference>
<organism evidence="23 24">
    <name type="scientific">Oryzias melastigma</name>
    <name type="common">Marine medaka</name>
    <dbReference type="NCBI Taxonomy" id="30732"/>
    <lineage>
        <taxon>Eukaryota</taxon>
        <taxon>Metazoa</taxon>
        <taxon>Chordata</taxon>
        <taxon>Craniata</taxon>
        <taxon>Vertebrata</taxon>
        <taxon>Euteleostomi</taxon>
        <taxon>Actinopterygii</taxon>
        <taxon>Neopterygii</taxon>
        <taxon>Teleostei</taxon>
        <taxon>Neoteleostei</taxon>
        <taxon>Acanthomorphata</taxon>
        <taxon>Ovalentaria</taxon>
        <taxon>Atherinomorphae</taxon>
        <taxon>Beloniformes</taxon>
        <taxon>Adrianichthyidae</taxon>
        <taxon>Oryziinae</taxon>
        <taxon>Oryzias</taxon>
    </lineage>
</organism>
<dbReference type="SUPFAM" id="SSF56112">
    <property type="entry name" value="Protein kinase-like (PK-like)"/>
    <property type="match status" value="1"/>
</dbReference>
<dbReference type="GO" id="GO:0005929">
    <property type="term" value="C:cilium"/>
    <property type="evidence" value="ECO:0007669"/>
    <property type="project" value="UniProtKB-SubCell"/>
</dbReference>
<dbReference type="InterPro" id="IPR029787">
    <property type="entry name" value="Nucleotide_cyclase"/>
</dbReference>
<dbReference type="FunFam" id="3.40.50.2300:FF:000114">
    <property type="entry name" value="Guanylate cyclase"/>
    <property type="match status" value="1"/>
</dbReference>
<dbReference type="GO" id="GO:0004383">
    <property type="term" value="F:guanylate cyclase activity"/>
    <property type="evidence" value="ECO:0007669"/>
    <property type="project" value="UniProtKB-EC"/>
</dbReference>
<dbReference type="Gene3D" id="1.10.510.10">
    <property type="entry name" value="Transferase(Phosphotransferase) domain 1"/>
    <property type="match status" value="1"/>
</dbReference>
<feature type="transmembrane region" description="Helical" evidence="20">
    <location>
        <begin position="564"/>
        <end position="583"/>
    </location>
</feature>
<evidence type="ECO:0000256" key="10">
    <source>
        <dbReference type="ARBA" id="ARBA00023134"/>
    </source>
</evidence>
<dbReference type="GO" id="GO:0005524">
    <property type="term" value="F:ATP binding"/>
    <property type="evidence" value="ECO:0007669"/>
    <property type="project" value="InterPro"/>
</dbReference>
<dbReference type="GO" id="GO:0001653">
    <property type="term" value="F:peptide receptor activity"/>
    <property type="evidence" value="ECO:0007669"/>
    <property type="project" value="TreeGrafter"/>
</dbReference>
<evidence type="ECO:0000256" key="17">
    <source>
        <dbReference type="RuleBase" id="RU000405"/>
    </source>
</evidence>
<keyword evidence="5 20" id="KW-0812">Transmembrane</keyword>
<keyword evidence="9 20" id="KW-1133">Transmembrane helix</keyword>
<dbReference type="InterPro" id="IPR001054">
    <property type="entry name" value="A/G_cyclase"/>
</dbReference>
<evidence type="ECO:0000256" key="3">
    <source>
        <dbReference type="ARBA" id="ARBA00004138"/>
    </source>
</evidence>
<dbReference type="SMART" id="SM00044">
    <property type="entry name" value="CYCc"/>
    <property type="match status" value="1"/>
</dbReference>
<dbReference type="PANTHER" id="PTHR11920:SF228">
    <property type="entry name" value="RETINAL GUANYLYL CYCLASE 1"/>
    <property type="match status" value="1"/>
</dbReference>
<dbReference type="InterPro" id="IPR001828">
    <property type="entry name" value="ANF_lig-bd_rcpt"/>
</dbReference>
<dbReference type="CDD" id="cd07302">
    <property type="entry name" value="CHD"/>
    <property type="match status" value="1"/>
</dbReference>
<evidence type="ECO:0000256" key="18">
    <source>
        <dbReference type="RuleBase" id="RU003431"/>
    </source>
</evidence>
<dbReference type="InterPro" id="IPR050401">
    <property type="entry name" value="Cyclic_nucleotide_synthase"/>
</dbReference>
<keyword evidence="19" id="KW-0175">Coiled coil</keyword>
<keyword evidence="10" id="KW-0342">GTP-binding</keyword>
<dbReference type="EC" id="4.6.1.2" evidence="18"/>
<dbReference type="SUPFAM" id="SSF55073">
    <property type="entry name" value="Nucleotide cyclase"/>
    <property type="match status" value="1"/>
</dbReference>
<dbReference type="PANTHER" id="PTHR11920">
    <property type="entry name" value="GUANYLYL CYCLASE"/>
    <property type="match status" value="1"/>
</dbReference>
<protein>
    <recommendedName>
        <fullName evidence="18">Guanylate cyclase</fullName>
        <ecNumber evidence="18">4.6.1.2</ecNumber>
    </recommendedName>
</protein>
<dbReference type="Ensembl" id="ENSOMET00000013569.1">
    <property type="protein sequence ID" value="ENSOMEP00000001793.1"/>
    <property type="gene ID" value="ENSOMEG00000002716.1"/>
</dbReference>
<feature type="coiled-coil region" evidence="19">
    <location>
        <begin position="914"/>
        <end position="941"/>
    </location>
</feature>